<dbReference type="Proteomes" id="UP001186974">
    <property type="component" value="Unassembled WGS sequence"/>
</dbReference>
<protein>
    <submittedName>
        <fullName evidence="1">Uncharacterized protein</fullName>
    </submittedName>
</protein>
<dbReference type="EMBL" id="JAWDJW010000009">
    <property type="protein sequence ID" value="KAK3082110.1"/>
    <property type="molecule type" value="Genomic_DNA"/>
</dbReference>
<gene>
    <name evidence="1" type="ORF">LTS18_003815</name>
</gene>
<keyword evidence="2" id="KW-1185">Reference proteome</keyword>
<accession>A0ACC3DZK7</accession>
<reference evidence="1" key="1">
    <citation type="submission" date="2024-09" db="EMBL/GenBank/DDBJ databases">
        <title>Black Yeasts Isolated from many extreme environments.</title>
        <authorList>
            <person name="Coleine C."/>
            <person name="Stajich J.E."/>
            <person name="Selbmann L."/>
        </authorList>
    </citation>
    <scope>NUCLEOTIDE SEQUENCE</scope>
    <source>
        <strain evidence="1">CCFEE 5737</strain>
    </source>
</reference>
<organism evidence="1 2">
    <name type="scientific">Coniosporium uncinatum</name>
    <dbReference type="NCBI Taxonomy" id="93489"/>
    <lineage>
        <taxon>Eukaryota</taxon>
        <taxon>Fungi</taxon>
        <taxon>Dikarya</taxon>
        <taxon>Ascomycota</taxon>
        <taxon>Pezizomycotina</taxon>
        <taxon>Dothideomycetes</taxon>
        <taxon>Dothideomycetes incertae sedis</taxon>
        <taxon>Coniosporium</taxon>
    </lineage>
</organism>
<name>A0ACC3DZK7_9PEZI</name>
<sequence length="113" mass="11713">MSHHQAKYVSGSAASERPDRVDPNVDFTDQDDPARMEVEAENVRERKESKKKVEEVDAQVEVVRTLVGEEAAAVMVREGMGQQPEGHLSGPAAGAGGSGVVVGGGGAGGAQTN</sequence>
<evidence type="ECO:0000313" key="1">
    <source>
        <dbReference type="EMBL" id="KAK3082110.1"/>
    </source>
</evidence>
<evidence type="ECO:0000313" key="2">
    <source>
        <dbReference type="Proteomes" id="UP001186974"/>
    </source>
</evidence>
<comment type="caution">
    <text evidence="1">The sequence shown here is derived from an EMBL/GenBank/DDBJ whole genome shotgun (WGS) entry which is preliminary data.</text>
</comment>
<proteinExistence type="predicted"/>